<dbReference type="SUPFAM" id="SSF47413">
    <property type="entry name" value="lambda repressor-like DNA-binding domains"/>
    <property type="match status" value="1"/>
</dbReference>
<dbReference type="PIRSF" id="PIRSF037253">
    <property type="entry name" value="HTH_CBS_prd"/>
    <property type="match status" value="1"/>
</dbReference>
<feature type="domain" description="HTH cro/C1-type" evidence="3">
    <location>
        <begin position="9"/>
        <end position="56"/>
    </location>
</feature>
<dbReference type="AlphaFoldDB" id="A0A1Q6DW33"/>
<sequence>MSLPSLQDLKKLRKKIGLTQNDLAERAEVSQPLIARIESKDVDPRYSTFKKIYEALIEAKKEKMVASDVMSSPVISISCEEEVRKAIEIMRETDISQLPVVENDVPVGSISEENIVHQLENSATRDVSSKKVNEVMNSSFPTVSTSTDVNAIIGMLEYSPAVLVTKKGKLVGVITKQDIIKVVEGSSE</sequence>
<dbReference type="CDD" id="cd00093">
    <property type="entry name" value="HTH_XRE"/>
    <property type="match status" value="1"/>
</dbReference>
<dbReference type="STRING" id="1903181.BTN85_1053"/>
<dbReference type="InterPro" id="IPR010982">
    <property type="entry name" value="Lambda_DNA-bd_dom_sf"/>
</dbReference>
<accession>A0A1Q6DW33</accession>
<gene>
    <name evidence="5" type="ORF">BTN85_1053</name>
</gene>
<reference evidence="5" key="1">
    <citation type="submission" date="2016-12" db="EMBL/GenBank/DDBJ databases">
        <title>Discovery of methanogenic haloarchaea.</title>
        <authorList>
            <person name="Sorokin D.Y."/>
            <person name="Makarova K.S."/>
            <person name="Abbas B."/>
            <person name="Ferrer M."/>
            <person name="Golyshin P.N."/>
        </authorList>
    </citation>
    <scope>NUCLEOTIDE SEQUENCE [LARGE SCALE GENOMIC DNA]</scope>
    <source>
        <strain evidence="5">HMET1</strain>
    </source>
</reference>
<evidence type="ECO:0000259" key="4">
    <source>
        <dbReference type="PROSITE" id="PS51371"/>
    </source>
</evidence>
<feature type="domain" description="CBS" evidence="4">
    <location>
        <begin position="70"/>
        <end position="127"/>
    </location>
</feature>
<dbReference type="SMART" id="SM00530">
    <property type="entry name" value="HTH_XRE"/>
    <property type="match status" value="1"/>
</dbReference>
<keyword evidence="6" id="KW-1185">Reference proteome</keyword>
<evidence type="ECO:0000259" key="3">
    <source>
        <dbReference type="PROSITE" id="PS50943"/>
    </source>
</evidence>
<proteinExistence type="predicted"/>
<dbReference type="InterPro" id="IPR046342">
    <property type="entry name" value="CBS_dom_sf"/>
</dbReference>
<dbReference type="PANTHER" id="PTHR43080:SF4">
    <property type="entry name" value="CRO-LIKE PROTEIN"/>
    <property type="match status" value="1"/>
</dbReference>
<dbReference type="Gene3D" id="1.10.260.40">
    <property type="entry name" value="lambda repressor-like DNA-binding domains"/>
    <property type="match status" value="1"/>
</dbReference>
<dbReference type="PANTHER" id="PTHR43080">
    <property type="entry name" value="CBS DOMAIN-CONTAINING PROTEIN CBSX3, MITOCHONDRIAL"/>
    <property type="match status" value="1"/>
</dbReference>
<dbReference type="GO" id="GO:0003677">
    <property type="term" value="F:DNA binding"/>
    <property type="evidence" value="ECO:0007669"/>
    <property type="project" value="InterPro"/>
</dbReference>
<dbReference type="SMART" id="SM00116">
    <property type="entry name" value="CBS"/>
    <property type="match status" value="2"/>
</dbReference>
<dbReference type="PROSITE" id="PS50943">
    <property type="entry name" value="HTH_CROC1"/>
    <property type="match status" value="1"/>
</dbReference>
<dbReference type="SUPFAM" id="SSF54631">
    <property type="entry name" value="CBS-domain pair"/>
    <property type="match status" value="1"/>
</dbReference>
<evidence type="ECO:0000256" key="1">
    <source>
        <dbReference type="ARBA" id="ARBA00023122"/>
    </source>
</evidence>
<dbReference type="InterPro" id="IPR000644">
    <property type="entry name" value="CBS_dom"/>
</dbReference>
<dbReference type="Pfam" id="PF00571">
    <property type="entry name" value="CBS"/>
    <property type="match status" value="2"/>
</dbReference>
<evidence type="ECO:0000313" key="5">
    <source>
        <dbReference type="EMBL" id="OKY78556.1"/>
    </source>
</evidence>
<evidence type="ECO:0000256" key="2">
    <source>
        <dbReference type="PROSITE-ProRule" id="PRU00703"/>
    </source>
</evidence>
<dbReference type="Proteomes" id="UP000185744">
    <property type="component" value="Unassembled WGS sequence"/>
</dbReference>
<dbReference type="InParanoid" id="A0A1Q6DW33"/>
<name>A0A1Q6DW33_METT1</name>
<evidence type="ECO:0000313" key="6">
    <source>
        <dbReference type="Proteomes" id="UP000185744"/>
    </source>
</evidence>
<organism evidence="5 6">
    <name type="scientific">Methanohalarchaeum thermophilum</name>
    <dbReference type="NCBI Taxonomy" id="1903181"/>
    <lineage>
        <taxon>Archaea</taxon>
        <taxon>Methanobacteriati</taxon>
        <taxon>Methanobacteriota</taxon>
        <taxon>Methanonatronarchaeia</taxon>
        <taxon>Methanonatronarchaeales</taxon>
        <taxon>Methanonatronarchaeaceae</taxon>
        <taxon>Candidatus Methanohalarchaeum</taxon>
    </lineage>
</organism>
<protein>
    <submittedName>
        <fullName evidence="5">Transcriptional regulator with C-terminal CBS domain</fullName>
    </submittedName>
</protein>
<dbReference type="EMBL" id="MSDW01000001">
    <property type="protein sequence ID" value="OKY78556.1"/>
    <property type="molecule type" value="Genomic_DNA"/>
</dbReference>
<dbReference type="InterPro" id="IPR051257">
    <property type="entry name" value="Diverse_CBS-Domain"/>
</dbReference>
<dbReference type="InterPro" id="IPR017158">
    <property type="entry name" value="Tscrpt-reg_CBS-contain_prd"/>
</dbReference>
<dbReference type="Pfam" id="PF01381">
    <property type="entry name" value="HTH_3"/>
    <property type="match status" value="1"/>
</dbReference>
<dbReference type="InterPro" id="IPR001387">
    <property type="entry name" value="Cro/C1-type_HTH"/>
</dbReference>
<dbReference type="PROSITE" id="PS51371">
    <property type="entry name" value="CBS"/>
    <property type="match status" value="1"/>
</dbReference>
<comment type="caution">
    <text evidence="5">The sequence shown here is derived from an EMBL/GenBank/DDBJ whole genome shotgun (WGS) entry which is preliminary data.</text>
</comment>
<keyword evidence="1 2" id="KW-0129">CBS domain</keyword>
<dbReference type="Gene3D" id="3.10.580.10">
    <property type="entry name" value="CBS-domain"/>
    <property type="match status" value="1"/>
</dbReference>